<sequence>MIKKFGLWIILASFALQSCSVNTETTYFKDSATSMESNILLDKSMLGMMSMMGDKTDVLSKSKEFGNLTTDYKSLFDLQKDEKVTLNQDSAKVLKKMFMKLNKDKGEIYGLSLKYDKLMPAEIASLLSQSKQLKNMPLQNVASWNGKTLTIDTDKFNSTEFLKEIAKNSGEEKNPNPSTKSDSLEVYGKQMAQGMVGMMKMFNMNFTSTMKFQKPIVSIVGKHDFVKQIDNKTIQINVRSNELLDGSKNLVNKDKQIIITTE</sequence>
<dbReference type="PROSITE" id="PS51257">
    <property type="entry name" value="PROKAR_LIPOPROTEIN"/>
    <property type="match status" value="1"/>
</dbReference>
<feature type="signal peptide" evidence="1">
    <location>
        <begin position="1"/>
        <end position="23"/>
    </location>
</feature>
<protein>
    <recommendedName>
        <fullName evidence="4">Lipoprotein</fullName>
    </recommendedName>
</protein>
<dbReference type="STRING" id="266749.SAMN05421876_105139"/>
<evidence type="ECO:0000313" key="3">
    <source>
        <dbReference type="Proteomes" id="UP000031473"/>
    </source>
</evidence>
<proteinExistence type="predicted"/>
<dbReference type="AlphaFoldDB" id="A0A0C1FN30"/>
<name>A0A0C1FN30_9FLAO</name>
<dbReference type="Proteomes" id="UP000031473">
    <property type="component" value="Unassembled WGS sequence"/>
</dbReference>
<dbReference type="OrthoDB" id="1241134at2"/>
<comment type="caution">
    <text evidence="2">The sequence shown here is derived from an EMBL/GenBank/DDBJ whole genome shotgun (WGS) entry which is preliminary data.</text>
</comment>
<keyword evidence="1" id="KW-0732">Signal</keyword>
<accession>A0A0C1FN30</accession>
<organism evidence="2 3">
    <name type="scientific">Kaistella jeonii</name>
    <dbReference type="NCBI Taxonomy" id="266749"/>
    <lineage>
        <taxon>Bacteria</taxon>
        <taxon>Pseudomonadati</taxon>
        <taxon>Bacteroidota</taxon>
        <taxon>Flavobacteriia</taxon>
        <taxon>Flavobacteriales</taxon>
        <taxon>Weeksellaceae</taxon>
        <taxon>Chryseobacterium group</taxon>
        <taxon>Kaistella</taxon>
    </lineage>
</organism>
<keyword evidence="3" id="KW-1185">Reference proteome</keyword>
<feature type="chain" id="PRO_5030004986" description="Lipoprotein" evidence="1">
    <location>
        <begin position="24"/>
        <end position="262"/>
    </location>
</feature>
<gene>
    <name evidence="2" type="ORF">OA86_07070</name>
</gene>
<evidence type="ECO:0000256" key="1">
    <source>
        <dbReference type="SAM" id="SignalP"/>
    </source>
</evidence>
<dbReference type="RefSeq" id="WP_039350970.1">
    <property type="nucleotide sequence ID" value="NZ_FOLA01000005.1"/>
</dbReference>
<reference evidence="2 3" key="1">
    <citation type="submission" date="2014-10" db="EMBL/GenBank/DDBJ databases">
        <title>Kaistella jeonii genome.</title>
        <authorList>
            <person name="Clayton J.T."/>
            <person name="Newman J.D."/>
        </authorList>
    </citation>
    <scope>NUCLEOTIDE SEQUENCE [LARGE SCALE GENOMIC DNA]</scope>
    <source>
        <strain evidence="2 3">DSM 17048</strain>
    </source>
</reference>
<evidence type="ECO:0008006" key="4">
    <source>
        <dbReference type="Google" id="ProtNLM"/>
    </source>
</evidence>
<evidence type="ECO:0000313" key="2">
    <source>
        <dbReference type="EMBL" id="KIA89349.1"/>
    </source>
</evidence>
<dbReference type="EMBL" id="JSYL01000003">
    <property type="protein sequence ID" value="KIA89349.1"/>
    <property type="molecule type" value="Genomic_DNA"/>
</dbReference>